<dbReference type="AlphaFoldDB" id="A0A915IXM5"/>
<evidence type="ECO:0000313" key="3">
    <source>
        <dbReference type="WBParaSite" id="nRc.2.0.1.t18946-RA"/>
    </source>
</evidence>
<sequence>MVQWSTHMAAFPPSNLLRRPTPRQ</sequence>
<organism evidence="2 3">
    <name type="scientific">Romanomermis culicivorax</name>
    <name type="common">Nematode worm</name>
    <dbReference type="NCBI Taxonomy" id="13658"/>
    <lineage>
        <taxon>Eukaryota</taxon>
        <taxon>Metazoa</taxon>
        <taxon>Ecdysozoa</taxon>
        <taxon>Nematoda</taxon>
        <taxon>Enoplea</taxon>
        <taxon>Dorylaimia</taxon>
        <taxon>Mermithida</taxon>
        <taxon>Mermithoidea</taxon>
        <taxon>Mermithidae</taxon>
        <taxon>Romanomermis</taxon>
    </lineage>
</organism>
<name>A0A915IXM5_ROMCU</name>
<keyword evidence="2" id="KW-1185">Reference proteome</keyword>
<dbReference type="Proteomes" id="UP000887565">
    <property type="component" value="Unplaced"/>
</dbReference>
<evidence type="ECO:0000313" key="2">
    <source>
        <dbReference type="Proteomes" id="UP000887565"/>
    </source>
</evidence>
<accession>A0A915IXM5</accession>
<reference evidence="3" key="1">
    <citation type="submission" date="2022-11" db="UniProtKB">
        <authorList>
            <consortium name="WormBaseParasite"/>
        </authorList>
    </citation>
    <scope>IDENTIFICATION</scope>
</reference>
<feature type="region of interest" description="Disordered" evidence="1">
    <location>
        <begin position="1"/>
        <end position="24"/>
    </location>
</feature>
<dbReference type="WBParaSite" id="nRc.2.0.1.t18946-RA">
    <property type="protein sequence ID" value="nRc.2.0.1.t18946-RA"/>
    <property type="gene ID" value="nRc.2.0.1.g18946"/>
</dbReference>
<proteinExistence type="predicted"/>
<protein>
    <submittedName>
        <fullName evidence="3">Uncharacterized protein</fullName>
    </submittedName>
</protein>
<evidence type="ECO:0000256" key="1">
    <source>
        <dbReference type="SAM" id="MobiDB-lite"/>
    </source>
</evidence>